<proteinExistence type="predicted"/>
<evidence type="ECO:0000313" key="2">
    <source>
        <dbReference type="EMBL" id="KXB56930.1"/>
    </source>
</evidence>
<feature type="non-terminal residue" evidence="2">
    <location>
        <position position="61"/>
    </location>
</feature>
<evidence type="ECO:0000256" key="1">
    <source>
        <dbReference type="SAM" id="Phobius"/>
    </source>
</evidence>
<sequence>METFNMKKKRIISIIIITIIYFVLSLCDFMYIPADKYPNIIRKMFFHDNDKVTVRSIGRVC</sequence>
<accession>A0A133ZND6</accession>
<keyword evidence="3" id="KW-1185">Reference proteome</keyword>
<keyword evidence="1" id="KW-1133">Transmembrane helix</keyword>
<evidence type="ECO:0000313" key="3">
    <source>
        <dbReference type="Proteomes" id="UP000070394"/>
    </source>
</evidence>
<gene>
    <name evidence="2" type="ORF">HMPREF1866_01674</name>
</gene>
<feature type="transmembrane region" description="Helical" evidence="1">
    <location>
        <begin position="12"/>
        <end position="32"/>
    </location>
</feature>
<organism evidence="2 3">
    <name type="scientific">Lachnoanaerobaculum saburreum</name>
    <dbReference type="NCBI Taxonomy" id="467210"/>
    <lineage>
        <taxon>Bacteria</taxon>
        <taxon>Bacillati</taxon>
        <taxon>Bacillota</taxon>
        <taxon>Clostridia</taxon>
        <taxon>Lachnospirales</taxon>
        <taxon>Lachnospiraceae</taxon>
        <taxon>Lachnoanaerobaculum</taxon>
    </lineage>
</organism>
<reference evidence="3" key="1">
    <citation type="submission" date="2016-01" db="EMBL/GenBank/DDBJ databases">
        <authorList>
            <person name="Mitreva M."/>
            <person name="Pepin K.H."/>
            <person name="Mihindukulasuriya K.A."/>
            <person name="Fulton R."/>
            <person name="Fronick C."/>
            <person name="O'Laughlin M."/>
            <person name="Miner T."/>
            <person name="Herter B."/>
            <person name="Rosa B.A."/>
            <person name="Cordes M."/>
            <person name="Tomlinson C."/>
            <person name="Wollam A."/>
            <person name="Palsikar V.B."/>
            <person name="Mardis E.R."/>
            <person name="Wilson R.K."/>
        </authorList>
    </citation>
    <scope>NUCLEOTIDE SEQUENCE [LARGE SCALE GENOMIC DNA]</scope>
    <source>
        <strain evidence="3">DNF00896</strain>
    </source>
</reference>
<keyword evidence="1" id="KW-0812">Transmembrane</keyword>
<dbReference type="AlphaFoldDB" id="A0A133ZND6"/>
<dbReference type="STRING" id="467210.HMPREF1866_01674"/>
<dbReference type="Proteomes" id="UP000070394">
    <property type="component" value="Unassembled WGS sequence"/>
</dbReference>
<dbReference type="EMBL" id="LSDA01000097">
    <property type="protein sequence ID" value="KXB56930.1"/>
    <property type="molecule type" value="Genomic_DNA"/>
</dbReference>
<name>A0A133ZND6_9FIRM</name>
<keyword evidence="1" id="KW-0472">Membrane</keyword>
<comment type="caution">
    <text evidence="2">The sequence shown here is derived from an EMBL/GenBank/DDBJ whole genome shotgun (WGS) entry which is preliminary data.</text>
</comment>
<protein>
    <submittedName>
        <fullName evidence="2">Uncharacterized protein</fullName>
    </submittedName>
</protein>